<name>A0A1U9JWH8_9HYPH</name>
<dbReference type="KEGG" id="thd:BHV28_15550"/>
<feature type="compositionally biased region" description="Basic and acidic residues" evidence="2">
    <location>
        <begin position="630"/>
        <end position="654"/>
    </location>
</feature>
<accession>A0A1U9JWH8</accession>
<gene>
    <name evidence="4" type="ORF">BHV28_15550</name>
</gene>
<feature type="region of interest" description="Disordered" evidence="2">
    <location>
        <begin position="630"/>
        <end position="658"/>
    </location>
</feature>
<feature type="coiled-coil region" evidence="1">
    <location>
        <begin position="494"/>
        <end position="538"/>
    </location>
</feature>
<keyword evidence="3" id="KW-1133">Transmembrane helix</keyword>
<evidence type="ECO:0000313" key="5">
    <source>
        <dbReference type="Proteomes" id="UP000188912"/>
    </source>
</evidence>
<dbReference type="NCBIfam" id="TIGR02302">
    <property type="entry name" value="aProt_lowcomp"/>
    <property type="match status" value="1"/>
</dbReference>
<dbReference type="Pfam" id="PF13779">
    <property type="entry name" value="DUF4175"/>
    <property type="match status" value="1"/>
</dbReference>
<feature type="compositionally biased region" description="Basic and acidic residues" evidence="2">
    <location>
        <begin position="772"/>
        <end position="783"/>
    </location>
</feature>
<reference evidence="4 5" key="2">
    <citation type="journal article" date="2016" name="Sci. Rep.">
        <title>The genome of Rhizobiales bacteria in predatory ants reveals urease gene functions but no genes for nitrogen fixation.</title>
        <authorList>
            <person name="Neuvonen M.M."/>
            <person name="Tamarit D."/>
            <person name="Naslund K."/>
            <person name="Liebig J."/>
            <person name="Feldhaar H."/>
            <person name="Moran N.A."/>
            <person name="Guy L."/>
            <person name="Andersson S.G."/>
        </authorList>
    </citation>
    <scope>NUCLEOTIDE SEQUENCE [LARGE SCALE GENOMIC DNA]</scope>
    <source>
        <strain evidence="4 5">Hsal</strain>
    </source>
</reference>
<feature type="transmembrane region" description="Helical" evidence="3">
    <location>
        <begin position="28"/>
        <end position="50"/>
    </location>
</feature>
<dbReference type="InterPro" id="IPR012683">
    <property type="entry name" value="CHP02302_TM"/>
</dbReference>
<keyword evidence="1" id="KW-0175">Coiled coil</keyword>
<keyword evidence="3" id="KW-0472">Membrane</keyword>
<evidence type="ECO:0000256" key="2">
    <source>
        <dbReference type="SAM" id="MobiDB-lite"/>
    </source>
</evidence>
<keyword evidence="3 4" id="KW-0812">Transmembrane</keyword>
<reference evidence="4 5" key="1">
    <citation type="journal article" date="2010" name="Science">
        <title>Genomic comparison of the ants Camponotus floridanus and Harpegnathos saltator.</title>
        <authorList>
            <person name="Bonasio R."/>
            <person name="Zhang G."/>
            <person name="Ye C."/>
            <person name="Mutti N.S."/>
            <person name="Fang X."/>
            <person name="Qin N."/>
            <person name="Donahue G."/>
            <person name="Yang P."/>
            <person name="Li Q."/>
            <person name="Li C."/>
            <person name="Zhang P."/>
            <person name="Huang Z."/>
            <person name="Berger S.L."/>
            <person name="Reinberg D."/>
            <person name="Wang J."/>
            <person name="Liebig J."/>
        </authorList>
    </citation>
    <scope>NUCLEOTIDE SEQUENCE [LARGE SCALE GENOMIC DNA]</scope>
    <source>
        <strain evidence="4 5">Hsal</strain>
    </source>
</reference>
<dbReference type="EMBL" id="CP017315">
    <property type="protein sequence ID" value="AQS42235.1"/>
    <property type="molecule type" value="Genomic_DNA"/>
</dbReference>
<dbReference type="STRING" id="1902579.BHV28_15550"/>
<evidence type="ECO:0000313" key="4">
    <source>
        <dbReference type="EMBL" id="AQS42235.1"/>
    </source>
</evidence>
<evidence type="ECO:0000256" key="3">
    <source>
        <dbReference type="SAM" id="Phobius"/>
    </source>
</evidence>
<sequence>MKQQKPNPPRTYKRIRAATWCIMVVERLWPLCLPLLLLASLFATFAWFNIFSLLPAGLHGALLVLFALAAGAAALLLLRFSPPRRADVDRQIEKANTLAFQPLAAQDDEPAASASPLTRRLWQEHQHRMAQNLHHLRVGAPHPDIPRRDVHGLRFIVFLLCAVGFAFSFGVNGGRLGDAFSFSTPFDASRLRMDAWVTPPAYTGKPPVYLTRQGDGESALISVPQGSLVTIRLTGSNRRARLYRNPGTSWFATPIMPDKPRTDDNEVYTIPLQKSALLRLVTPGYTKNWQFQVTPDLPPAITWKQAPQRALNGTLELDYIIEDDFGALKGRVEITPAGQDEGANHPALYAVPQINLVMPRGGKGEARTIQDLTSHPWAGSDVLMWLVIEDGNGAQAKSEMVELTLPGRSFGNPLARALVEQRRLLAQDVMQRNHVLDMLSALMARPEATIDDTTAMLALQTVWTRLSLSHNGAALRDTMDYMWQVALGLENTGLSAAEQRLRQAQQALRDALRHGASAEEIEKLMAQLQQAIADYITELAQKHMADPGTQAGNPSPLTFDALEKRLQELEEMARLGNLGAAEHLLSELEKMLNNLQVSPGEGGTGMSAQQRMQGQMDELADLMRRQQDLLDKTNRLEEERRRGEKSDKQVENDMRGLQQEQQVLRQELDGLQRRLNEEGLKPGEKLEQAEQFMQEAERALDEGWGSGARGRQADALQAMRQGAQDLMRQMREQQEKETGRKATGRDPLGRAQGNGQNGADEGDALPGGTDVQRARRILDEIRKRLGNMTPQAEKDYLERLLQFD</sequence>
<feature type="transmembrane region" description="Helical" evidence="3">
    <location>
        <begin position="152"/>
        <end position="171"/>
    </location>
</feature>
<feature type="region of interest" description="Disordered" evidence="2">
    <location>
        <begin position="728"/>
        <end position="804"/>
    </location>
</feature>
<proteinExistence type="predicted"/>
<dbReference type="Proteomes" id="UP000188912">
    <property type="component" value="Chromosome"/>
</dbReference>
<protein>
    <submittedName>
        <fullName evidence="4">Transmembrane protein</fullName>
    </submittedName>
</protein>
<dbReference type="AlphaFoldDB" id="A0A1U9JWH8"/>
<keyword evidence="5" id="KW-1185">Reference proteome</keyword>
<feature type="compositionally biased region" description="Basic and acidic residues" evidence="2">
    <location>
        <begin position="728"/>
        <end position="748"/>
    </location>
</feature>
<feature type="transmembrane region" description="Helical" evidence="3">
    <location>
        <begin position="56"/>
        <end position="78"/>
    </location>
</feature>
<organism evidence="4 5">
    <name type="scientific">Candidatus Tokpelaia hoelldobleri</name>
    <dbReference type="NCBI Taxonomy" id="1902579"/>
    <lineage>
        <taxon>Bacteria</taxon>
        <taxon>Pseudomonadati</taxon>
        <taxon>Pseudomonadota</taxon>
        <taxon>Alphaproteobacteria</taxon>
        <taxon>Hyphomicrobiales</taxon>
        <taxon>Candidatus Tokpelaia</taxon>
    </lineage>
</organism>
<evidence type="ECO:0000256" key="1">
    <source>
        <dbReference type="SAM" id="Coils"/>
    </source>
</evidence>